<dbReference type="Proteomes" id="UP001152607">
    <property type="component" value="Unassembled WGS sequence"/>
</dbReference>
<evidence type="ECO:0000313" key="1">
    <source>
        <dbReference type="EMBL" id="CAI6335786.1"/>
    </source>
</evidence>
<comment type="caution">
    <text evidence="1">The sequence shown here is derived from an EMBL/GenBank/DDBJ whole genome shotgun (WGS) entry which is preliminary data.</text>
</comment>
<keyword evidence="2" id="KW-1185">Reference proteome</keyword>
<protein>
    <submittedName>
        <fullName evidence="1">Uncharacterized protein</fullName>
    </submittedName>
</protein>
<proteinExistence type="predicted"/>
<organism evidence="1 2">
    <name type="scientific">Periconia digitata</name>
    <dbReference type="NCBI Taxonomy" id="1303443"/>
    <lineage>
        <taxon>Eukaryota</taxon>
        <taxon>Fungi</taxon>
        <taxon>Dikarya</taxon>
        <taxon>Ascomycota</taxon>
        <taxon>Pezizomycotina</taxon>
        <taxon>Dothideomycetes</taxon>
        <taxon>Pleosporomycetidae</taxon>
        <taxon>Pleosporales</taxon>
        <taxon>Massarineae</taxon>
        <taxon>Periconiaceae</taxon>
        <taxon>Periconia</taxon>
    </lineage>
</organism>
<gene>
    <name evidence="1" type="ORF">PDIGIT_LOCUS8871</name>
</gene>
<reference evidence="1" key="1">
    <citation type="submission" date="2023-01" db="EMBL/GenBank/DDBJ databases">
        <authorList>
            <person name="Van Ghelder C."/>
            <person name="Rancurel C."/>
        </authorList>
    </citation>
    <scope>NUCLEOTIDE SEQUENCE</scope>
    <source>
        <strain evidence="1">CNCM I-4278</strain>
    </source>
</reference>
<sequence length="56" mass="6297">MLSARNCAYLDLGLWIPHSVFCFPFHLPERSSSPAATGCVECQSPTLLYPRSRRTL</sequence>
<dbReference type="AlphaFoldDB" id="A0A9W4UJ25"/>
<evidence type="ECO:0000313" key="2">
    <source>
        <dbReference type="Proteomes" id="UP001152607"/>
    </source>
</evidence>
<dbReference type="EMBL" id="CAOQHR010000006">
    <property type="protein sequence ID" value="CAI6335786.1"/>
    <property type="molecule type" value="Genomic_DNA"/>
</dbReference>
<accession>A0A9W4UJ25</accession>
<name>A0A9W4UJ25_9PLEO</name>